<feature type="transmembrane region" description="Helical" evidence="7">
    <location>
        <begin position="49"/>
        <end position="68"/>
    </location>
</feature>
<dbReference type="Pfam" id="PF07690">
    <property type="entry name" value="MFS_1"/>
    <property type="match status" value="1"/>
</dbReference>
<dbReference type="NCBIfam" id="TIGR00711">
    <property type="entry name" value="efflux_EmrB"/>
    <property type="match status" value="1"/>
</dbReference>
<feature type="transmembrane region" description="Helical" evidence="7">
    <location>
        <begin position="330"/>
        <end position="351"/>
    </location>
</feature>
<dbReference type="InterPro" id="IPR011701">
    <property type="entry name" value="MFS"/>
</dbReference>
<reference evidence="9 10" key="1">
    <citation type="submission" date="2016-10" db="EMBL/GenBank/DDBJ databases">
        <authorList>
            <person name="de Groot N.N."/>
        </authorList>
    </citation>
    <scope>NUCLEOTIDE SEQUENCE [LARGE SCALE GENOMIC DNA]</scope>
    <source>
        <strain evidence="9 10">CPCC 202699</strain>
    </source>
</reference>
<proteinExistence type="predicted"/>
<keyword evidence="2" id="KW-0813">Transport</keyword>
<name>A0A1H2ZCQ7_9PSEU</name>
<dbReference type="Proteomes" id="UP000199515">
    <property type="component" value="Unassembled WGS sequence"/>
</dbReference>
<dbReference type="InterPro" id="IPR020846">
    <property type="entry name" value="MFS_dom"/>
</dbReference>
<evidence type="ECO:0000256" key="3">
    <source>
        <dbReference type="ARBA" id="ARBA00022475"/>
    </source>
</evidence>
<dbReference type="RefSeq" id="WP_091288346.1">
    <property type="nucleotide sequence ID" value="NZ_FNON01000002.1"/>
</dbReference>
<evidence type="ECO:0000256" key="6">
    <source>
        <dbReference type="ARBA" id="ARBA00023136"/>
    </source>
</evidence>
<feature type="transmembrane region" description="Helical" evidence="7">
    <location>
        <begin position="138"/>
        <end position="157"/>
    </location>
</feature>
<evidence type="ECO:0000313" key="9">
    <source>
        <dbReference type="EMBL" id="SDX15117.1"/>
    </source>
</evidence>
<dbReference type="CDD" id="cd17321">
    <property type="entry name" value="MFS_MMR_MDR_like"/>
    <property type="match status" value="1"/>
</dbReference>
<evidence type="ECO:0000313" key="10">
    <source>
        <dbReference type="Proteomes" id="UP000199515"/>
    </source>
</evidence>
<dbReference type="PANTHER" id="PTHR42718:SF42">
    <property type="entry name" value="EXPORT PROTEIN"/>
    <property type="match status" value="1"/>
</dbReference>
<feature type="transmembrane region" description="Helical" evidence="7">
    <location>
        <begin position="196"/>
        <end position="215"/>
    </location>
</feature>
<dbReference type="InterPro" id="IPR004638">
    <property type="entry name" value="EmrB-like"/>
</dbReference>
<dbReference type="SUPFAM" id="SSF103473">
    <property type="entry name" value="MFS general substrate transporter"/>
    <property type="match status" value="1"/>
</dbReference>
<dbReference type="GO" id="GO:0005886">
    <property type="term" value="C:plasma membrane"/>
    <property type="evidence" value="ECO:0007669"/>
    <property type="project" value="UniProtKB-SubCell"/>
</dbReference>
<dbReference type="GO" id="GO:0022857">
    <property type="term" value="F:transmembrane transporter activity"/>
    <property type="evidence" value="ECO:0007669"/>
    <property type="project" value="InterPro"/>
</dbReference>
<keyword evidence="4 7" id="KW-0812">Transmembrane</keyword>
<dbReference type="InterPro" id="IPR036259">
    <property type="entry name" value="MFS_trans_sf"/>
</dbReference>
<feature type="domain" description="Major facilitator superfamily (MFS) profile" evidence="8">
    <location>
        <begin position="11"/>
        <end position="492"/>
    </location>
</feature>
<feature type="transmembrane region" description="Helical" evidence="7">
    <location>
        <begin position="357"/>
        <end position="380"/>
    </location>
</feature>
<accession>A0A1H2ZCQ7</accession>
<evidence type="ECO:0000256" key="4">
    <source>
        <dbReference type="ARBA" id="ARBA00022692"/>
    </source>
</evidence>
<keyword evidence="5 7" id="KW-1133">Transmembrane helix</keyword>
<dbReference type="OrthoDB" id="9781469at2"/>
<keyword evidence="3" id="KW-1003">Cell membrane</keyword>
<feature type="transmembrane region" description="Helical" evidence="7">
    <location>
        <begin position="12"/>
        <end position="37"/>
    </location>
</feature>
<protein>
    <submittedName>
        <fullName evidence="9">Drug resistance transporter, EmrB/QacA subfamily</fullName>
    </submittedName>
</protein>
<feature type="transmembrane region" description="Helical" evidence="7">
    <location>
        <begin position="102"/>
        <end position="126"/>
    </location>
</feature>
<feature type="transmembrane region" description="Helical" evidence="7">
    <location>
        <begin position="227"/>
        <end position="245"/>
    </location>
</feature>
<evidence type="ECO:0000256" key="5">
    <source>
        <dbReference type="ARBA" id="ARBA00022989"/>
    </source>
</evidence>
<dbReference type="PANTHER" id="PTHR42718">
    <property type="entry name" value="MAJOR FACILITATOR SUPERFAMILY MULTIDRUG TRANSPORTER MFSC"/>
    <property type="match status" value="1"/>
</dbReference>
<evidence type="ECO:0000256" key="7">
    <source>
        <dbReference type="SAM" id="Phobius"/>
    </source>
</evidence>
<dbReference type="STRING" id="589385.SAMN05421504_102465"/>
<comment type="subcellular location">
    <subcellularLocation>
        <location evidence="1">Cell membrane</location>
        <topology evidence="1">Multi-pass membrane protein</topology>
    </subcellularLocation>
</comment>
<keyword evidence="10" id="KW-1185">Reference proteome</keyword>
<dbReference type="PROSITE" id="PS50850">
    <property type="entry name" value="MFS"/>
    <property type="match status" value="1"/>
</dbReference>
<feature type="transmembrane region" description="Helical" evidence="7">
    <location>
        <begin position="77"/>
        <end position="96"/>
    </location>
</feature>
<organism evidence="9 10">
    <name type="scientific">Amycolatopsis xylanica</name>
    <dbReference type="NCBI Taxonomy" id="589385"/>
    <lineage>
        <taxon>Bacteria</taxon>
        <taxon>Bacillati</taxon>
        <taxon>Actinomycetota</taxon>
        <taxon>Actinomycetes</taxon>
        <taxon>Pseudonocardiales</taxon>
        <taxon>Pseudonocardiaceae</taxon>
        <taxon>Amycolatopsis</taxon>
    </lineage>
</organism>
<dbReference type="EMBL" id="FNON01000002">
    <property type="protein sequence ID" value="SDX15117.1"/>
    <property type="molecule type" value="Genomic_DNA"/>
</dbReference>
<sequence>MTSPYPRRWWALGALSVVLIVIGLDLTVLSVALPTLATDLHASTTQLQWFSNAYTLVLAALLLPAGLLGDRLGQKRLLMGALAVFGGASVWCAFAASPGQLIAARAALGVGAAFLIPLSMSLVTVLFPPQERPKALTIWVMANSLGIPLGPVLGGWLLDNFAWGSVFLINVPLVLIGLVSVVFLIPSLRGSGAGQIDLAGIALSSAGLVAVTYGFVRIGETSWSDGLSWLAVAAGALLLAAFGFWQGRVRAPLVDVALFRSREFTWGALLATVSSFAMMGLIFVLPQLFQAVEGAGALVTGLRLLPIIGGLLVGAKVAERLVAQAGPRGIVIVGFVLMTGGFVLGATTSAADGYGFVAAWETLIGLSLGFTMPTVTAMAMNAMSDARAGSGSAMIQALRQVGGTIGVAVLGTVLNSGYRDAVDVTGLPGPVAEAVRGSASGAAAVAQQLNSPDLLASARDAFVSGMDATLWTSAGFGALGILLSVVFLPREVKETAESGHDLVAL</sequence>
<keyword evidence="6 7" id="KW-0472">Membrane</keyword>
<feature type="transmembrane region" description="Helical" evidence="7">
    <location>
        <begin position="295"/>
        <end position="318"/>
    </location>
</feature>
<feature type="transmembrane region" description="Helical" evidence="7">
    <location>
        <begin position="468"/>
        <end position="488"/>
    </location>
</feature>
<feature type="transmembrane region" description="Helical" evidence="7">
    <location>
        <begin position="163"/>
        <end position="184"/>
    </location>
</feature>
<feature type="transmembrane region" description="Helical" evidence="7">
    <location>
        <begin position="266"/>
        <end position="289"/>
    </location>
</feature>
<gene>
    <name evidence="9" type="ORF">SAMN05421504_102465</name>
</gene>
<dbReference type="Gene3D" id="1.20.1720.10">
    <property type="entry name" value="Multidrug resistance protein D"/>
    <property type="match status" value="2"/>
</dbReference>
<evidence type="ECO:0000259" key="8">
    <source>
        <dbReference type="PROSITE" id="PS50850"/>
    </source>
</evidence>
<dbReference type="AlphaFoldDB" id="A0A1H2ZCQ7"/>
<evidence type="ECO:0000256" key="1">
    <source>
        <dbReference type="ARBA" id="ARBA00004651"/>
    </source>
</evidence>
<evidence type="ECO:0000256" key="2">
    <source>
        <dbReference type="ARBA" id="ARBA00022448"/>
    </source>
</evidence>